<dbReference type="Gene3D" id="2.130.10.10">
    <property type="entry name" value="YVTN repeat-like/Quinoprotein amine dehydrogenase"/>
    <property type="match status" value="1"/>
</dbReference>
<sequence>MTSNDQGPSSIEAWEAEYQALQARKGVVRSQPQQDGGFFGKIGQAFTQVLEPKSDPIIMANLEASEAKKGPRQLDAPPVDGFRVVREYQHVKESFTQGVEWVHGEKVWYEGSGGPSFSHGTRIFKMDLETGKVLQYRSLPTRHFGEGITVLGNKLYQLTWRSNVGFVYDKDTLELLDDFHYDHEGWGLTNNGKELIMSDGSATLYFHDAETLKETRKMTVRYLAKRSGEMTPLRRLNDLQWVKGKVFSNIWEADRIAVINPDTGIVERFIDLKGMLDESDPWIQKWTRSDRCLNGIAYDEVTLSISIEPDHRAGSDFCIHKVEDRLFVTGKMWTKIYEIEVVEGAGDKEEMDKKALPKDYYNPAGSFDPLGMSR</sequence>
<dbReference type="OrthoDB" id="409395at2759"/>
<reference evidence="1 3" key="1">
    <citation type="journal article" date="2012" name="Nature">
        <title>Algal genomes reveal evolutionary mosaicism and the fate of nucleomorphs.</title>
        <authorList>
            <consortium name="DOE Joint Genome Institute"/>
            <person name="Curtis B.A."/>
            <person name="Tanifuji G."/>
            <person name="Burki F."/>
            <person name="Gruber A."/>
            <person name="Irimia M."/>
            <person name="Maruyama S."/>
            <person name="Arias M.C."/>
            <person name="Ball S.G."/>
            <person name="Gile G.H."/>
            <person name="Hirakawa Y."/>
            <person name="Hopkins J.F."/>
            <person name="Kuo A."/>
            <person name="Rensing S.A."/>
            <person name="Schmutz J."/>
            <person name="Symeonidi A."/>
            <person name="Elias M."/>
            <person name="Eveleigh R.J."/>
            <person name="Herman E.K."/>
            <person name="Klute M.J."/>
            <person name="Nakayama T."/>
            <person name="Obornik M."/>
            <person name="Reyes-Prieto A."/>
            <person name="Armbrust E.V."/>
            <person name="Aves S.J."/>
            <person name="Beiko R.G."/>
            <person name="Coutinho P."/>
            <person name="Dacks J.B."/>
            <person name="Durnford D.G."/>
            <person name="Fast N.M."/>
            <person name="Green B.R."/>
            <person name="Grisdale C.J."/>
            <person name="Hempel F."/>
            <person name="Henrissat B."/>
            <person name="Hoppner M.P."/>
            <person name="Ishida K."/>
            <person name="Kim E."/>
            <person name="Koreny L."/>
            <person name="Kroth P.G."/>
            <person name="Liu Y."/>
            <person name="Malik S.B."/>
            <person name="Maier U.G."/>
            <person name="McRose D."/>
            <person name="Mock T."/>
            <person name="Neilson J.A."/>
            <person name="Onodera N.T."/>
            <person name="Poole A.M."/>
            <person name="Pritham E.J."/>
            <person name="Richards T.A."/>
            <person name="Rocap G."/>
            <person name="Roy S.W."/>
            <person name="Sarai C."/>
            <person name="Schaack S."/>
            <person name="Shirato S."/>
            <person name="Slamovits C.H."/>
            <person name="Spencer D.F."/>
            <person name="Suzuki S."/>
            <person name="Worden A.Z."/>
            <person name="Zauner S."/>
            <person name="Barry K."/>
            <person name="Bell C."/>
            <person name="Bharti A.K."/>
            <person name="Crow J.A."/>
            <person name="Grimwood J."/>
            <person name="Kramer R."/>
            <person name="Lindquist E."/>
            <person name="Lucas S."/>
            <person name="Salamov A."/>
            <person name="McFadden G.I."/>
            <person name="Lane C.E."/>
            <person name="Keeling P.J."/>
            <person name="Gray M.W."/>
            <person name="Grigoriev I.V."/>
            <person name="Archibald J.M."/>
        </authorList>
    </citation>
    <scope>NUCLEOTIDE SEQUENCE</scope>
    <source>
        <strain evidence="1 3">CCMP2712</strain>
    </source>
</reference>
<evidence type="ECO:0000313" key="3">
    <source>
        <dbReference type="Proteomes" id="UP000011087"/>
    </source>
</evidence>
<dbReference type="AlphaFoldDB" id="L1IKC0"/>
<dbReference type="InterPro" id="IPR015943">
    <property type="entry name" value="WD40/YVTN_repeat-like_dom_sf"/>
</dbReference>
<proteinExistence type="predicted"/>
<dbReference type="GeneID" id="17292983"/>
<dbReference type="PANTHER" id="PTHR31270">
    <property type="entry name" value="GLUTAMINYL-PEPTIDE CYCLOTRANSFERASE"/>
    <property type="match status" value="1"/>
</dbReference>
<dbReference type="PANTHER" id="PTHR31270:SF1">
    <property type="entry name" value="GLUTAMINYL-PEPTIDE CYCLOTRANSFERASE"/>
    <property type="match status" value="1"/>
</dbReference>
<protein>
    <recommendedName>
        <fullName evidence="4">Glutamine cyclotransferase</fullName>
    </recommendedName>
</protein>
<dbReference type="HOGENOM" id="CLU_060272_2_2_1"/>
<evidence type="ECO:0000313" key="2">
    <source>
        <dbReference type="EnsemblProtists" id="EKX36245"/>
    </source>
</evidence>
<dbReference type="SUPFAM" id="SSF50969">
    <property type="entry name" value="YVTN repeat-like/Quinoprotein amine dehydrogenase"/>
    <property type="match status" value="1"/>
</dbReference>
<dbReference type="STRING" id="905079.L1IKC0"/>
<dbReference type="EnsemblProtists" id="EKX36245">
    <property type="protein sequence ID" value="EKX36245"/>
    <property type="gene ID" value="GUITHDRAFT_145929"/>
</dbReference>
<keyword evidence="3" id="KW-1185">Reference proteome</keyword>
<accession>L1IKC0</accession>
<dbReference type="eggNOG" id="ENOG502QUQC">
    <property type="taxonomic scope" value="Eukaryota"/>
</dbReference>
<dbReference type="Pfam" id="PF05096">
    <property type="entry name" value="Glu_cyclase_2"/>
    <property type="match status" value="1"/>
</dbReference>
<organism evidence="1">
    <name type="scientific">Guillardia theta (strain CCMP2712)</name>
    <name type="common">Cryptophyte</name>
    <dbReference type="NCBI Taxonomy" id="905079"/>
    <lineage>
        <taxon>Eukaryota</taxon>
        <taxon>Cryptophyceae</taxon>
        <taxon>Pyrenomonadales</taxon>
        <taxon>Geminigeraceae</taxon>
        <taxon>Guillardia</taxon>
    </lineage>
</organism>
<dbReference type="EMBL" id="JH993077">
    <property type="protein sequence ID" value="EKX36245.1"/>
    <property type="molecule type" value="Genomic_DNA"/>
</dbReference>
<dbReference type="PaxDb" id="55529-EKX36245"/>
<dbReference type="GO" id="GO:0016603">
    <property type="term" value="F:glutaminyl-peptide cyclotransferase activity"/>
    <property type="evidence" value="ECO:0007669"/>
    <property type="project" value="InterPro"/>
</dbReference>
<dbReference type="OMA" id="NELEYWR"/>
<name>L1IKC0_GUITC</name>
<evidence type="ECO:0000313" key="1">
    <source>
        <dbReference type="EMBL" id="EKX36245.1"/>
    </source>
</evidence>
<reference evidence="2" key="3">
    <citation type="submission" date="2015-06" db="UniProtKB">
        <authorList>
            <consortium name="EnsemblProtists"/>
        </authorList>
    </citation>
    <scope>IDENTIFICATION</scope>
</reference>
<dbReference type="KEGG" id="gtt:GUITHDRAFT_145929"/>
<dbReference type="InterPro" id="IPR011044">
    <property type="entry name" value="Quino_amine_DH_bsu"/>
</dbReference>
<evidence type="ECO:0008006" key="4">
    <source>
        <dbReference type="Google" id="ProtNLM"/>
    </source>
</evidence>
<reference evidence="3" key="2">
    <citation type="submission" date="2012-11" db="EMBL/GenBank/DDBJ databases">
        <authorList>
            <person name="Kuo A."/>
            <person name="Curtis B.A."/>
            <person name="Tanifuji G."/>
            <person name="Burki F."/>
            <person name="Gruber A."/>
            <person name="Irimia M."/>
            <person name="Maruyama S."/>
            <person name="Arias M.C."/>
            <person name="Ball S.G."/>
            <person name="Gile G.H."/>
            <person name="Hirakawa Y."/>
            <person name="Hopkins J.F."/>
            <person name="Rensing S.A."/>
            <person name="Schmutz J."/>
            <person name="Symeonidi A."/>
            <person name="Elias M."/>
            <person name="Eveleigh R.J."/>
            <person name="Herman E.K."/>
            <person name="Klute M.J."/>
            <person name="Nakayama T."/>
            <person name="Obornik M."/>
            <person name="Reyes-Prieto A."/>
            <person name="Armbrust E.V."/>
            <person name="Aves S.J."/>
            <person name="Beiko R.G."/>
            <person name="Coutinho P."/>
            <person name="Dacks J.B."/>
            <person name="Durnford D.G."/>
            <person name="Fast N.M."/>
            <person name="Green B.R."/>
            <person name="Grisdale C."/>
            <person name="Hempe F."/>
            <person name="Henrissat B."/>
            <person name="Hoppner M.P."/>
            <person name="Ishida K.-I."/>
            <person name="Kim E."/>
            <person name="Koreny L."/>
            <person name="Kroth P.G."/>
            <person name="Liu Y."/>
            <person name="Malik S.-B."/>
            <person name="Maier U.G."/>
            <person name="McRose D."/>
            <person name="Mock T."/>
            <person name="Neilson J.A."/>
            <person name="Onodera N.T."/>
            <person name="Poole A.M."/>
            <person name="Pritham E.J."/>
            <person name="Richards T.A."/>
            <person name="Rocap G."/>
            <person name="Roy S.W."/>
            <person name="Sarai C."/>
            <person name="Schaack S."/>
            <person name="Shirato S."/>
            <person name="Slamovits C.H."/>
            <person name="Spencer D.F."/>
            <person name="Suzuki S."/>
            <person name="Worden A.Z."/>
            <person name="Zauner S."/>
            <person name="Barry K."/>
            <person name="Bell C."/>
            <person name="Bharti A.K."/>
            <person name="Crow J.A."/>
            <person name="Grimwood J."/>
            <person name="Kramer R."/>
            <person name="Lindquist E."/>
            <person name="Lucas S."/>
            <person name="Salamov A."/>
            <person name="McFadden G.I."/>
            <person name="Lane C.E."/>
            <person name="Keeling P.J."/>
            <person name="Gray M.W."/>
            <person name="Grigoriev I.V."/>
            <person name="Archibald J.M."/>
        </authorList>
    </citation>
    <scope>NUCLEOTIDE SEQUENCE</scope>
    <source>
        <strain evidence="3">CCMP2712</strain>
    </source>
</reference>
<gene>
    <name evidence="1" type="ORF">GUITHDRAFT_145929</name>
</gene>
<dbReference type="RefSeq" id="XP_005823225.1">
    <property type="nucleotide sequence ID" value="XM_005823168.1"/>
</dbReference>
<dbReference type="Proteomes" id="UP000011087">
    <property type="component" value="Unassembled WGS sequence"/>
</dbReference>
<dbReference type="InterPro" id="IPR007788">
    <property type="entry name" value="QCT"/>
</dbReference>